<dbReference type="PANTHER" id="PTHR47759:SF2">
    <property type="entry name" value="TRIGLYCERIDE LIPASE"/>
    <property type="match status" value="1"/>
</dbReference>
<dbReference type="Proteomes" id="UP000095751">
    <property type="component" value="Unassembled WGS sequence"/>
</dbReference>
<dbReference type="KEGG" id="fcy:FRACYDRAFT_246374"/>
<evidence type="ECO:0000313" key="2">
    <source>
        <dbReference type="Proteomes" id="UP000095751"/>
    </source>
</evidence>
<organism evidence="1 2">
    <name type="scientific">Fragilariopsis cylindrus CCMP1102</name>
    <dbReference type="NCBI Taxonomy" id="635003"/>
    <lineage>
        <taxon>Eukaryota</taxon>
        <taxon>Sar</taxon>
        <taxon>Stramenopiles</taxon>
        <taxon>Ochrophyta</taxon>
        <taxon>Bacillariophyta</taxon>
        <taxon>Bacillariophyceae</taxon>
        <taxon>Bacillariophycidae</taxon>
        <taxon>Bacillariales</taxon>
        <taxon>Bacillariaceae</taxon>
        <taxon>Fragilariopsis</taxon>
    </lineage>
</organism>
<protein>
    <submittedName>
        <fullName evidence="1">Uncharacterized protein</fullName>
    </submittedName>
</protein>
<dbReference type="AlphaFoldDB" id="A0A1E7EZ68"/>
<dbReference type="InParanoid" id="A0A1E7EZ68"/>
<sequence length="277" mass="30435">MLPQTTSSDETDDTNNTKNIDFALQNGKFNLNTALFCAGLAFDSYVEPPQDSSRWERGSKGMNVAFVSSKYTRNLYRGMVEVTPIEATDLPEEDSSIESVATGNGVDVCIMCAVVEGKLWEDDIKMLDTDSNHNGIFSLSGAAHVGRSRTAWANINEQKSKASKTKKNGDGLALPYHISKSFLKSGKSIWTDDERPYYMYVQDPSNVRLVFTLFDDDVVGAGSVISSTSISLQELIPKVNSKDDIIDKIKNDIVTKMAMGRAVGYNTTVGEDIQKLV</sequence>
<name>A0A1E7EZ68_9STRA</name>
<dbReference type="OrthoDB" id="194358at2759"/>
<gene>
    <name evidence="1" type="ORF">FRACYDRAFT_246374</name>
</gene>
<keyword evidence="2" id="KW-1185">Reference proteome</keyword>
<accession>A0A1E7EZ68</accession>
<proteinExistence type="predicted"/>
<evidence type="ECO:0000313" key="1">
    <source>
        <dbReference type="EMBL" id="OEU11261.1"/>
    </source>
</evidence>
<dbReference type="PANTHER" id="PTHR47759">
    <property type="entry name" value="OS04G0509100 PROTEIN"/>
    <property type="match status" value="1"/>
</dbReference>
<reference evidence="1 2" key="1">
    <citation type="submission" date="2016-09" db="EMBL/GenBank/DDBJ databases">
        <title>Extensive genetic diversity and differential bi-allelic expression allows diatom success in the polar Southern Ocean.</title>
        <authorList>
            <consortium name="DOE Joint Genome Institute"/>
            <person name="Mock T."/>
            <person name="Otillar R.P."/>
            <person name="Strauss J."/>
            <person name="Dupont C."/>
            <person name="Frickenhaus S."/>
            <person name="Maumus F."/>
            <person name="Mcmullan M."/>
            <person name="Sanges R."/>
            <person name="Schmutz J."/>
            <person name="Toseland A."/>
            <person name="Valas R."/>
            <person name="Veluchamy A."/>
            <person name="Ward B.J."/>
            <person name="Allen A."/>
            <person name="Barry K."/>
            <person name="Falciatore A."/>
            <person name="Ferrante M."/>
            <person name="Fortunato A.E."/>
            <person name="Gloeckner G."/>
            <person name="Gruber A."/>
            <person name="Hipkin R."/>
            <person name="Janech M."/>
            <person name="Kroth P."/>
            <person name="Leese F."/>
            <person name="Lindquist E."/>
            <person name="Lyon B.R."/>
            <person name="Martin J."/>
            <person name="Mayer C."/>
            <person name="Parker M."/>
            <person name="Quesneville H."/>
            <person name="Raymond J."/>
            <person name="Uhlig C."/>
            <person name="Valentin K.U."/>
            <person name="Worden A.Z."/>
            <person name="Armbrust E.V."/>
            <person name="Bowler C."/>
            <person name="Green B."/>
            <person name="Moulton V."/>
            <person name="Van Oosterhout C."/>
            <person name="Grigoriev I."/>
        </authorList>
    </citation>
    <scope>NUCLEOTIDE SEQUENCE [LARGE SCALE GENOMIC DNA]</scope>
    <source>
        <strain evidence="1 2">CCMP1102</strain>
    </source>
</reference>
<dbReference type="EMBL" id="KV784369">
    <property type="protein sequence ID" value="OEU11261.1"/>
    <property type="molecule type" value="Genomic_DNA"/>
</dbReference>